<organism evidence="1 2">
    <name type="scientific">Paenibacillus plantarum</name>
    <dbReference type="NCBI Taxonomy" id="2654975"/>
    <lineage>
        <taxon>Bacteria</taxon>
        <taxon>Bacillati</taxon>
        <taxon>Bacillota</taxon>
        <taxon>Bacilli</taxon>
        <taxon>Bacillales</taxon>
        <taxon>Paenibacillaceae</taxon>
        <taxon>Paenibacillus</taxon>
    </lineage>
</organism>
<gene>
    <name evidence="1" type="ORF">GC096_30710</name>
</gene>
<dbReference type="RefSeq" id="WP_171635728.1">
    <property type="nucleotide sequence ID" value="NZ_WHNY01000075.1"/>
</dbReference>
<accession>A0ABX1XIX1</accession>
<reference evidence="1 2" key="1">
    <citation type="submission" date="2019-10" db="EMBL/GenBank/DDBJ databases">
        <title>Description of Paenibacillus humi sp. nov.</title>
        <authorList>
            <person name="Carlier A."/>
            <person name="Qi S."/>
        </authorList>
    </citation>
    <scope>NUCLEOTIDE SEQUENCE [LARGE SCALE GENOMIC DNA]</scope>
    <source>
        <strain evidence="1 2">LMG 31461</strain>
    </source>
</reference>
<keyword evidence="2" id="KW-1185">Reference proteome</keyword>
<evidence type="ECO:0000313" key="2">
    <source>
        <dbReference type="Proteomes" id="UP000653578"/>
    </source>
</evidence>
<protein>
    <submittedName>
        <fullName evidence="1">Uncharacterized protein</fullName>
    </submittedName>
</protein>
<sequence>MEIMNINIGSYTKEEHSVYIGKVSKFRRLINKGLSSKEAGKICAREIISDETGPGDVLERRYKNTKDPVDSFGQHVERIDEVCAGVANDCIESEEPFNGILPY</sequence>
<evidence type="ECO:0000313" key="1">
    <source>
        <dbReference type="EMBL" id="NOU68402.1"/>
    </source>
</evidence>
<dbReference type="Proteomes" id="UP000653578">
    <property type="component" value="Unassembled WGS sequence"/>
</dbReference>
<name>A0ABX1XIX1_9BACL</name>
<dbReference type="EMBL" id="WHNY01000075">
    <property type="protein sequence ID" value="NOU68402.1"/>
    <property type="molecule type" value="Genomic_DNA"/>
</dbReference>
<proteinExistence type="predicted"/>
<comment type="caution">
    <text evidence="1">The sequence shown here is derived from an EMBL/GenBank/DDBJ whole genome shotgun (WGS) entry which is preliminary data.</text>
</comment>